<gene>
    <name evidence="3" type="ORF">FBUS_10559</name>
</gene>
<dbReference type="InterPro" id="IPR056748">
    <property type="entry name" value="VPS13-like_C"/>
</dbReference>
<keyword evidence="4" id="KW-1185">Reference proteome</keyword>
<dbReference type="EMBL" id="LUCM01000542">
    <property type="protein sequence ID" value="KAA0200425.1"/>
    <property type="molecule type" value="Genomic_DNA"/>
</dbReference>
<proteinExistence type="inferred from homology"/>
<accession>A0A8E0VPH4</accession>
<name>A0A8E0VPH4_9TREM</name>
<protein>
    <submittedName>
        <fullName evidence="3">Vacuolar protein sorting-associated protein 13C</fullName>
    </submittedName>
</protein>
<dbReference type="Proteomes" id="UP000728185">
    <property type="component" value="Unassembled WGS sequence"/>
</dbReference>
<comment type="caution">
    <text evidence="3">The sequence shown here is derived from an EMBL/GenBank/DDBJ whole genome shotgun (WGS) entry which is preliminary data.</text>
</comment>
<feature type="non-terminal residue" evidence="3">
    <location>
        <position position="696"/>
    </location>
</feature>
<organism evidence="3 4">
    <name type="scientific">Fasciolopsis buskii</name>
    <dbReference type="NCBI Taxonomy" id="27845"/>
    <lineage>
        <taxon>Eukaryota</taxon>
        <taxon>Metazoa</taxon>
        <taxon>Spiralia</taxon>
        <taxon>Lophotrochozoa</taxon>
        <taxon>Platyhelminthes</taxon>
        <taxon>Trematoda</taxon>
        <taxon>Digenea</taxon>
        <taxon>Plagiorchiida</taxon>
        <taxon>Echinostomata</taxon>
        <taxon>Echinostomatoidea</taxon>
        <taxon>Fasciolidae</taxon>
        <taxon>Fasciolopsis</taxon>
    </lineage>
</organism>
<evidence type="ECO:0000259" key="2">
    <source>
        <dbReference type="Pfam" id="PF25037"/>
    </source>
</evidence>
<evidence type="ECO:0000256" key="1">
    <source>
        <dbReference type="ARBA" id="ARBA00006545"/>
    </source>
</evidence>
<comment type="similarity">
    <text evidence="1">Belongs to the VPS13 family.</text>
</comment>
<dbReference type="OrthoDB" id="428159at2759"/>
<feature type="domain" description="Intermembrane lipid transfer protein VPS13-like C-terminal" evidence="2">
    <location>
        <begin position="552"/>
        <end position="663"/>
    </location>
</feature>
<dbReference type="InterPro" id="IPR026847">
    <property type="entry name" value="VPS13"/>
</dbReference>
<reference evidence="3" key="1">
    <citation type="submission" date="2019-05" db="EMBL/GenBank/DDBJ databases">
        <title>Annotation for the trematode Fasciolopsis buski.</title>
        <authorList>
            <person name="Choi Y.-J."/>
        </authorList>
    </citation>
    <scope>NUCLEOTIDE SEQUENCE</scope>
    <source>
        <strain evidence="3">HT</strain>
        <tissue evidence="3">Whole worm</tissue>
    </source>
</reference>
<sequence>FSSVFSSVVSFQDCVEEFYVNDTKSYWVSFLWSMQRVLLFTQDLNAAKNARLSADLEKIEQEIIVSLQSIGLSLVDNYRRTELAYLSVTSSGVRWSQIRRGNRLKPLKPAISESLERAYSTYVNQLRSGESASSLAKLTDVGRMVEVDFNQMMMLHPEQCELRRAFEPGVFLQYKTSPSQMQLHCKIFRIQLDNQKMDCTFPVVLAPYPQPKSVALDSGPKPLVELSAIVARTADPGSFRFKYFRILIQEMQLQLDQGFLTDLVYFFGSGVPRLAEEEAFKRDYQLVENRLIDSPLIHFSFSLTGSTGGESNAFPSEVLNLFLQSLGVVLTDVQDVIFKLAYFERQACIMTVNQMITEMTRHYVSQGIRQMYVLVLGLDVLGNPFGVLRGMAQGVEDLFYEPVKGAVLGPEEFAEGIALGVKSLFGHAVGGAAGAVSRITGTIGKGVAALTLDEEYKRHRREQLAHRPGNFSAGLAQGGKGLVLGFFHGVSGMITKPVEGAKKEGFEGFFKGVGKGLVGAVTRPVSGVVDFASSSFEGIRRIAGTVEEIDRVRPPRYIRMDGVIPPYERRQAEGHLILRKLDKSANYGEYIHHIAGSRGKTVLVLTHSHLLQIESMDLLGTWSINWQTKLDALACVPAVNRNGILFTLKERQKKLFGSGNQTRQFDCTPALAMIMVRDIDAALSKLDGWSRTSGNS</sequence>
<evidence type="ECO:0000313" key="4">
    <source>
        <dbReference type="Proteomes" id="UP000728185"/>
    </source>
</evidence>
<dbReference type="AlphaFoldDB" id="A0A8E0VPH4"/>
<evidence type="ECO:0000313" key="3">
    <source>
        <dbReference type="EMBL" id="KAA0200425.1"/>
    </source>
</evidence>
<dbReference type="PANTHER" id="PTHR16166:SF93">
    <property type="entry name" value="INTERMEMBRANE LIPID TRANSFER PROTEIN VPS13"/>
    <property type="match status" value="1"/>
</dbReference>
<dbReference type="Pfam" id="PF25037">
    <property type="entry name" value="VPS13_C"/>
    <property type="match status" value="1"/>
</dbReference>
<dbReference type="PANTHER" id="PTHR16166">
    <property type="entry name" value="VACUOLAR PROTEIN SORTING-ASSOCIATED PROTEIN VPS13"/>
    <property type="match status" value="1"/>
</dbReference>
<dbReference type="GO" id="GO:0006623">
    <property type="term" value="P:protein targeting to vacuole"/>
    <property type="evidence" value="ECO:0007669"/>
    <property type="project" value="TreeGrafter"/>
</dbReference>
<dbReference type="GO" id="GO:0045053">
    <property type="term" value="P:protein retention in Golgi apparatus"/>
    <property type="evidence" value="ECO:0007669"/>
    <property type="project" value="TreeGrafter"/>
</dbReference>